<dbReference type="Pfam" id="PF03770">
    <property type="entry name" value="IPK"/>
    <property type="match status" value="1"/>
</dbReference>
<evidence type="ECO:0000313" key="11">
    <source>
        <dbReference type="RefSeq" id="XP_012675461.1"/>
    </source>
</evidence>
<organism evidence="10 11">
    <name type="scientific">Clupea harengus</name>
    <name type="common">Atlantic herring</name>
    <dbReference type="NCBI Taxonomy" id="7950"/>
    <lineage>
        <taxon>Eukaryota</taxon>
        <taxon>Metazoa</taxon>
        <taxon>Chordata</taxon>
        <taxon>Craniata</taxon>
        <taxon>Vertebrata</taxon>
        <taxon>Euteleostomi</taxon>
        <taxon>Actinopterygii</taxon>
        <taxon>Neopterygii</taxon>
        <taxon>Teleostei</taxon>
        <taxon>Clupei</taxon>
        <taxon>Clupeiformes</taxon>
        <taxon>Clupeoidei</taxon>
        <taxon>Clupeidae</taxon>
        <taxon>Clupea</taxon>
    </lineage>
</organism>
<comment type="catalytic activity">
    <reaction evidence="7">
        <text>1D-myo-inositol 1,3,4,6-tetrakisphosphate + ATP = 1D-myo-inositol 1,3,4,5,6-pentakisphosphate + ADP + H(+)</text>
        <dbReference type="Rhea" id="RHEA:12717"/>
        <dbReference type="ChEBI" id="CHEBI:15378"/>
        <dbReference type="ChEBI" id="CHEBI:30616"/>
        <dbReference type="ChEBI" id="CHEBI:57660"/>
        <dbReference type="ChEBI" id="CHEBI:57733"/>
        <dbReference type="ChEBI" id="CHEBI:456216"/>
        <dbReference type="EC" id="2.7.1.140"/>
    </reaction>
</comment>
<dbReference type="GO" id="GO:0005634">
    <property type="term" value="C:nucleus"/>
    <property type="evidence" value="ECO:0007669"/>
    <property type="project" value="TreeGrafter"/>
</dbReference>
<evidence type="ECO:0000256" key="9">
    <source>
        <dbReference type="SAM" id="MobiDB-lite"/>
    </source>
</evidence>
<dbReference type="AlphaFoldDB" id="A0A6P3VLV7"/>
<dbReference type="PANTHER" id="PTHR12400:SF51">
    <property type="entry name" value="INOSITOL POLYPHOSPHATE MULTIKINASE"/>
    <property type="match status" value="1"/>
</dbReference>
<dbReference type="InterPro" id="IPR038286">
    <property type="entry name" value="IPK_sf"/>
</dbReference>
<evidence type="ECO:0000256" key="8">
    <source>
        <dbReference type="RuleBase" id="RU363090"/>
    </source>
</evidence>
<gene>
    <name evidence="11" type="primary">ipmkb</name>
</gene>
<keyword evidence="5" id="KW-0067">ATP-binding</keyword>
<dbReference type="CTD" id="790916"/>
<name>A0A6P3VLV7_CLUHA</name>
<dbReference type="KEGG" id="char:105893580"/>
<comment type="catalytic activity">
    <reaction evidence="6">
        <text>1D-myo-inositol 1,4,5-trisphosphate + 2 ATP = 1D-myo-inositol 1,3,4,5,6-pentakisphosphate + 2 ADP + 2 H(+)</text>
        <dbReference type="Rhea" id="RHEA:32359"/>
        <dbReference type="ChEBI" id="CHEBI:15378"/>
        <dbReference type="ChEBI" id="CHEBI:30616"/>
        <dbReference type="ChEBI" id="CHEBI:57733"/>
        <dbReference type="ChEBI" id="CHEBI:203600"/>
        <dbReference type="ChEBI" id="CHEBI:456216"/>
        <dbReference type="EC" id="2.7.1.151"/>
    </reaction>
</comment>
<dbReference type="InterPro" id="IPR005522">
    <property type="entry name" value="IPK"/>
</dbReference>
<dbReference type="GO" id="GO:0005524">
    <property type="term" value="F:ATP binding"/>
    <property type="evidence" value="ECO:0007669"/>
    <property type="project" value="UniProtKB-KW"/>
</dbReference>
<feature type="region of interest" description="Disordered" evidence="9">
    <location>
        <begin position="317"/>
        <end position="396"/>
    </location>
</feature>
<protein>
    <recommendedName>
        <fullName evidence="8">Kinase</fullName>
        <ecNumber evidence="8">2.7.-.-</ecNumber>
    </recommendedName>
</protein>
<dbReference type="RefSeq" id="XP_012675461.1">
    <property type="nucleotide sequence ID" value="XM_012820007.3"/>
</dbReference>
<evidence type="ECO:0000256" key="6">
    <source>
        <dbReference type="ARBA" id="ARBA00036164"/>
    </source>
</evidence>
<proteinExistence type="inferred from homology"/>
<reference evidence="11" key="1">
    <citation type="submission" date="2025-08" db="UniProtKB">
        <authorList>
            <consortium name="RefSeq"/>
        </authorList>
    </citation>
    <scope>IDENTIFICATION</scope>
</reference>
<dbReference type="Gene3D" id="3.30.470.160">
    <property type="entry name" value="Inositol polyphosphate kinase"/>
    <property type="match status" value="1"/>
</dbReference>
<evidence type="ECO:0000256" key="3">
    <source>
        <dbReference type="ARBA" id="ARBA00022741"/>
    </source>
</evidence>
<dbReference type="GO" id="GO:0051765">
    <property type="term" value="F:inositol tetrakisphosphate kinase activity"/>
    <property type="evidence" value="ECO:0007669"/>
    <property type="project" value="TreeGrafter"/>
</dbReference>
<dbReference type="SUPFAM" id="SSF56104">
    <property type="entry name" value="SAICAR synthase-like"/>
    <property type="match status" value="1"/>
</dbReference>
<keyword evidence="3" id="KW-0547">Nucleotide-binding</keyword>
<evidence type="ECO:0000256" key="1">
    <source>
        <dbReference type="ARBA" id="ARBA00007374"/>
    </source>
</evidence>
<feature type="compositionally biased region" description="Basic and acidic residues" evidence="9">
    <location>
        <begin position="349"/>
        <end position="364"/>
    </location>
</feature>
<dbReference type="GeneID" id="105893580"/>
<keyword evidence="4 8" id="KW-0418">Kinase</keyword>
<feature type="region of interest" description="Disordered" evidence="9">
    <location>
        <begin position="270"/>
        <end position="291"/>
    </location>
</feature>
<evidence type="ECO:0000256" key="4">
    <source>
        <dbReference type="ARBA" id="ARBA00022777"/>
    </source>
</evidence>
<dbReference type="EC" id="2.7.-.-" evidence="8"/>
<dbReference type="OrthoDB" id="338650at2759"/>
<dbReference type="GO" id="GO:0005737">
    <property type="term" value="C:cytoplasm"/>
    <property type="evidence" value="ECO:0007669"/>
    <property type="project" value="TreeGrafter"/>
</dbReference>
<sequence>MSTQHRMMDTSLALERLEITSSVGNRGTRLPGSVMREKTVPTSAHTHLNGCVPLTHQVAGHKYGVDKVGILQHPDGTVLKQLQPPPRGPREMQFYSMVYAEDTRDPCLLDLQGYLPKYYGTWSSPDAPTELYLRLEDVTRRFRKPCIMDVKIGQRSYDPFASQEKRQQQIRKYPLMEEIGFLVLGMRVYKLDSDTFDTYDQHFGRGLDQDTIKDGLSKFFHNGERLRKDAMAASVLKVQQILRWFEEQSRFHFYASSLLVVYEGSPPPAVPATTTGGAHEPLSPGGDGGGEREVLLEYNNNIEQSLSTMYALHKQGCTRPHHAATPDNGGWRRPATVAQQPNGNCNPRALEKLNQERGEGDGEQRGGGGRGEEEEGSERRKMRGGRAQGQPEGDDVEVRMIDFAHVFPSESPDEGYIYGLKNLLRVLREMLEE</sequence>
<dbReference type="GO" id="GO:0032958">
    <property type="term" value="P:inositol phosphate biosynthetic process"/>
    <property type="evidence" value="ECO:0007669"/>
    <property type="project" value="InterPro"/>
</dbReference>
<comment type="similarity">
    <text evidence="1 8">Belongs to the inositol phosphokinase (IPK) family.</text>
</comment>
<accession>A0A6P3VLV7</accession>
<evidence type="ECO:0000256" key="2">
    <source>
        <dbReference type="ARBA" id="ARBA00022679"/>
    </source>
</evidence>
<dbReference type="PANTHER" id="PTHR12400">
    <property type="entry name" value="INOSITOL POLYPHOSPHATE KINASE"/>
    <property type="match status" value="1"/>
</dbReference>
<evidence type="ECO:0000313" key="10">
    <source>
        <dbReference type="Proteomes" id="UP000515152"/>
    </source>
</evidence>
<keyword evidence="2 8" id="KW-0808">Transferase</keyword>
<evidence type="ECO:0000256" key="5">
    <source>
        <dbReference type="ARBA" id="ARBA00022840"/>
    </source>
</evidence>
<keyword evidence="10" id="KW-1185">Reference proteome</keyword>
<dbReference type="Proteomes" id="UP000515152">
    <property type="component" value="Chromosome 23"/>
</dbReference>
<evidence type="ECO:0000256" key="7">
    <source>
        <dbReference type="ARBA" id="ARBA00036525"/>
    </source>
</evidence>
<dbReference type="GO" id="GO:0008440">
    <property type="term" value="F:inositol-1,4,5-trisphosphate 3-kinase activity"/>
    <property type="evidence" value="ECO:0007669"/>
    <property type="project" value="TreeGrafter"/>
</dbReference>